<dbReference type="AlphaFoldDB" id="A0A0A8ZBJ2"/>
<name>A0A0A8ZBJ2_ARUDO</name>
<proteinExistence type="predicted"/>
<protein>
    <submittedName>
        <fullName evidence="1">Uncharacterized protein</fullName>
    </submittedName>
</protein>
<organism evidence="1">
    <name type="scientific">Arundo donax</name>
    <name type="common">Giant reed</name>
    <name type="synonym">Donax arundinaceus</name>
    <dbReference type="NCBI Taxonomy" id="35708"/>
    <lineage>
        <taxon>Eukaryota</taxon>
        <taxon>Viridiplantae</taxon>
        <taxon>Streptophyta</taxon>
        <taxon>Embryophyta</taxon>
        <taxon>Tracheophyta</taxon>
        <taxon>Spermatophyta</taxon>
        <taxon>Magnoliopsida</taxon>
        <taxon>Liliopsida</taxon>
        <taxon>Poales</taxon>
        <taxon>Poaceae</taxon>
        <taxon>PACMAD clade</taxon>
        <taxon>Arundinoideae</taxon>
        <taxon>Arundineae</taxon>
        <taxon>Arundo</taxon>
    </lineage>
</organism>
<dbReference type="EMBL" id="GBRH01261106">
    <property type="protein sequence ID" value="JAD36789.1"/>
    <property type="molecule type" value="Transcribed_RNA"/>
</dbReference>
<reference evidence="1" key="2">
    <citation type="journal article" date="2015" name="Data Brief">
        <title>Shoot transcriptome of the giant reed, Arundo donax.</title>
        <authorList>
            <person name="Barrero R.A."/>
            <person name="Guerrero F.D."/>
            <person name="Moolhuijzen P."/>
            <person name="Goolsby J.A."/>
            <person name="Tidwell J."/>
            <person name="Bellgard S.E."/>
            <person name="Bellgard M.I."/>
        </authorList>
    </citation>
    <scope>NUCLEOTIDE SEQUENCE</scope>
    <source>
        <tissue evidence="1">Shoot tissue taken approximately 20 cm above the soil surface</tissue>
    </source>
</reference>
<accession>A0A0A8ZBJ2</accession>
<evidence type="ECO:0000313" key="1">
    <source>
        <dbReference type="EMBL" id="JAD36789.1"/>
    </source>
</evidence>
<sequence length="50" mass="5815">MGTRKQFGYTESWKILKALYNIIKVLMFPRLSTVVLEVDCVCLVKNQCMC</sequence>
<reference evidence="1" key="1">
    <citation type="submission" date="2014-09" db="EMBL/GenBank/DDBJ databases">
        <authorList>
            <person name="Magalhaes I.L.F."/>
            <person name="Oliveira U."/>
            <person name="Santos F.R."/>
            <person name="Vidigal T.H.D.A."/>
            <person name="Brescovit A.D."/>
            <person name="Santos A.J."/>
        </authorList>
    </citation>
    <scope>NUCLEOTIDE SEQUENCE</scope>
    <source>
        <tissue evidence="1">Shoot tissue taken approximately 20 cm above the soil surface</tissue>
    </source>
</reference>